<gene>
    <name evidence="1" type="ORF">KPL71_017688</name>
</gene>
<sequence>MLSTENSLDKNSPPPLEDDRSTKKTKFRAQGEDGDNPSMGVIDAEVGREEFMGRENDIEIEKEDVVIEREGFLPSISFSRKVHEQLIKPWQSTVVVKLLGRMIGYKALCSRLEILWPNIGGYSVIDLGNGYFLVKFRKKDDVDFVLTQGPWIVSGHYLTVQLWSPHFDSSNEKIDKITAWIRLPGMPLHYYHKKIIRMLGHVIGKVIKIDYNTELATRGKFACIAVEVSLKSPLISQFLLDGRIQRIEYEALPTICFGCGKYGHTSSSCLDKLILEARGEKMNDMALDNPRFGPWMILARKGNYRGNKGRADAKEPNQNSFGKQSVGSRFGVLQQESELDNDSREISNADITMDNYEKTVAPPKNKEKMISRGFKGSTQTMLSRSKGKPVTKNKNADTGFSSSNQHPIESMEKNISHNRSKSSMTHSLKPSLIQTSLDPKYHSTVILKNKSENGTIQAPPSIPPKPNPNEEPPDIGDMDMDKVEEDSSGTRL</sequence>
<evidence type="ECO:0000313" key="2">
    <source>
        <dbReference type="Proteomes" id="UP000829398"/>
    </source>
</evidence>
<keyword evidence="2" id="KW-1185">Reference proteome</keyword>
<organism evidence="1 2">
    <name type="scientific">Citrus sinensis</name>
    <name type="common">Sweet orange</name>
    <name type="synonym">Citrus aurantium var. sinensis</name>
    <dbReference type="NCBI Taxonomy" id="2711"/>
    <lineage>
        <taxon>Eukaryota</taxon>
        <taxon>Viridiplantae</taxon>
        <taxon>Streptophyta</taxon>
        <taxon>Embryophyta</taxon>
        <taxon>Tracheophyta</taxon>
        <taxon>Spermatophyta</taxon>
        <taxon>Magnoliopsida</taxon>
        <taxon>eudicotyledons</taxon>
        <taxon>Gunneridae</taxon>
        <taxon>Pentapetalae</taxon>
        <taxon>rosids</taxon>
        <taxon>malvids</taxon>
        <taxon>Sapindales</taxon>
        <taxon>Rutaceae</taxon>
        <taxon>Aurantioideae</taxon>
        <taxon>Citrus</taxon>
    </lineage>
</organism>
<dbReference type="Proteomes" id="UP000829398">
    <property type="component" value="Chromosome 6"/>
</dbReference>
<dbReference type="EMBL" id="CM039175">
    <property type="protein sequence ID" value="KAH9735274.1"/>
    <property type="molecule type" value="Genomic_DNA"/>
</dbReference>
<comment type="caution">
    <text evidence="1">The sequence shown here is derived from an EMBL/GenBank/DDBJ whole genome shotgun (WGS) entry which is preliminary data.</text>
</comment>
<accession>A0ACB8JS37</accession>
<evidence type="ECO:0000313" key="1">
    <source>
        <dbReference type="EMBL" id="KAH9735274.1"/>
    </source>
</evidence>
<reference evidence="2" key="1">
    <citation type="journal article" date="2023" name="Hortic. Res.">
        <title>A chromosome-level phased genome enabling allele-level studies in sweet orange: a case study on citrus Huanglongbing tolerance.</title>
        <authorList>
            <person name="Wu B."/>
            <person name="Yu Q."/>
            <person name="Deng Z."/>
            <person name="Duan Y."/>
            <person name="Luo F."/>
            <person name="Gmitter F. Jr."/>
        </authorList>
    </citation>
    <scope>NUCLEOTIDE SEQUENCE [LARGE SCALE GENOMIC DNA]</scope>
    <source>
        <strain evidence="2">cv. Valencia</strain>
    </source>
</reference>
<name>A0ACB8JS37_CITSI</name>
<proteinExistence type="predicted"/>
<protein>
    <submittedName>
        <fullName evidence="1">DUF4283 domain-containing protein</fullName>
    </submittedName>
</protein>